<dbReference type="EMBL" id="UYYB01111679">
    <property type="protein sequence ID" value="VDM81173.1"/>
    <property type="molecule type" value="Genomic_DNA"/>
</dbReference>
<sequence>MANNGELITNPMFKSNLWKTLSALPAAGVLGAGEHDQVDIAIADNFSREGKVEFAYAYVDDSIEQFNKKIYSDSQKRTHRLIVVFQ</sequence>
<protein>
    <submittedName>
        <fullName evidence="1">Uncharacterized protein</fullName>
    </submittedName>
</protein>
<evidence type="ECO:0000313" key="2">
    <source>
        <dbReference type="Proteomes" id="UP000270094"/>
    </source>
</evidence>
<reference evidence="1 2" key="1">
    <citation type="submission" date="2018-11" db="EMBL/GenBank/DDBJ databases">
        <authorList>
            <consortium name="Pathogen Informatics"/>
        </authorList>
    </citation>
    <scope>NUCLEOTIDE SEQUENCE [LARGE SCALE GENOMIC DNA]</scope>
</reference>
<organism evidence="1 2">
    <name type="scientific">Strongylus vulgaris</name>
    <name type="common">Blood worm</name>
    <dbReference type="NCBI Taxonomy" id="40348"/>
    <lineage>
        <taxon>Eukaryota</taxon>
        <taxon>Metazoa</taxon>
        <taxon>Ecdysozoa</taxon>
        <taxon>Nematoda</taxon>
        <taxon>Chromadorea</taxon>
        <taxon>Rhabditida</taxon>
        <taxon>Rhabditina</taxon>
        <taxon>Rhabditomorpha</taxon>
        <taxon>Strongyloidea</taxon>
        <taxon>Strongylidae</taxon>
        <taxon>Strongylus</taxon>
    </lineage>
</organism>
<accession>A0A3P7JKA8</accession>
<dbReference type="OrthoDB" id="5857246at2759"/>
<name>A0A3P7JKA8_STRVU</name>
<proteinExistence type="predicted"/>
<dbReference type="Proteomes" id="UP000270094">
    <property type="component" value="Unassembled WGS sequence"/>
</dbReference>
<evidence type="ECO:0000313" key="1">
    <source>
        <dbReference type="EMBL" id="VDM81173.1"/>
    </source>
</evidence>
<keyword evidence="2" id="KW-1185">Reference proteome</keyword>
<gene>
    <name evidence="1" type="ORF">SVUK_LOCUS16171</name>
</gene>
<dbReference type="AlphaFoldDB" id="A0A3P7JKA8"/>